<dbReference type="GO" id="GO:0003887">
    <property type="term" value="F:DNA-directed DNA polymerase activity"/>
    <property type="evidence" value="ECO:0007669"/>
    <property type="project" value="UniProtKB-KW"/>
</dbReference>
<dbReference type="InterPro" id="IPR006172">
    <property type="entry name" value="DNA-dir_DNA_pol_B"/>
</dbReference>
<dbReference type="InterPro" id="IPR017964">
    <property type="entry name" value="DNA-dir_DNA_pol_B_CS"/>
</dbReference>
<dbReference type="Proteomes" id="UP000184608">
    <property type="component" value="Unassembled WGS sequence"/>
</dbReference>
<evidence type="ECO:0000256" key="5">
    <source>
        <dbReference type="ARBA" id="ARBA00023125"/>
    </source>
</evidence>
<dbReference type="Gene3D" id="3.30.420.10">
    <property type="entry name" value="Ribonuclease H-like superfamily/Ribonuclease H"/>
    <property type="match status" value="1"/>
</dbReference>
<dbReference type="PANTHER" id="PTHR10322">
    <property type="entry name" value="DNA POLYMERASE CATALYTIC SUBUNIT"/>
    <property type="match status" value="1"/>
</dbReference>
<dbReference type="NCBIfam" id="NF004421">
    <property type="entry name" value="PRK05762.1-2"/>
    <property type="match status" value="1"/>
</dbReference>
<dbReference type="FunFam" id="3.90.1600.10:FF:000030">
    <property type="entry name" value="DNA polymerase II"/>
    <property type="match status" value="1"/>
</dbReference>
<gene>
    <name evidence="10" type="primary">polB</name>
    <name evidence="10" type="ORF">VA7868_04313</name>
</gene>
<evidence type="ECO:0000256" key="4">
    <source>
        <dbReference type="ARBA" id="ARBA00022932"/>
    </source>
</evidence>
<dbReference type="Gene3D" id="2.40.50.590">
    <property type="match status" value="2"/>
</dbReference>
<dbReference type="Gene3D" id="3.90.1600.10">
    <property type="entry name" value="Palm domain of DNA polymerase"/>
    <property type="match status" value="2"/>
</dbReference>
<feature type="domain" description="DNA-directed DNA polymerase family B multifunctional" evidence="8">
    <location>
        <begin position="382"/>
        <end position="742"/>
    </location>
</feature>
<dbReference type="PRINTS" id="PR00106">
    <property type="entry name" value="DNAPOLB"/>
</dbReference>
<dbReference type="InterPro" id="IPR012337">
    <property type="entry name" value="RNaseH-like_sf"/>
</dbReference>
<dbReference type="FunFam" id="3.30.420.10:FF:000052">
    <property type="entry name" value="DNA polymerase"/>
    <property type="match status" value="1"/>
</dbReference>
<dbReference type="GO" id="GO:0009432">
    <property type="term" value="P:SOS response"/>
    <property type="evidence" value="ECO:0007669"/>
    <property type="project" value="TreeGrafter"/>
</dbReference>
<accession>A0A1M6DT98</accession>
<dbReference type="FunFam" id="1.10.132.60:FF:000008">
    <property type="entry name" value="DNA polymerase"/>
    <property type="match status" value="1"/>
</dbReference>
<dbReference type="Pfam" id="PF21474">
    <property type="entry name" value="DNApolII_N"/>
    <property type="match status" value="1"/>
</dbReference>
<keyword evidence="11" id="KW-1185">Reference proteome</keyword>
<dbReference type="InterPro" id="IPR050240">
    <property type="entry name" value="DNA_pol_type-B"/>
</dbReference>
<evidence type="ECO:0000256" key="2">
    <source>
        <dbReference type="ARBA" id="ARBA00022679"/>
    </source>
</evidence>
<evidence type="ECO:0000259" key="8">
    <source>
        <dbReference type="Pfam" id="PF00136"/>
    </source>
</evidence>
<comment type="catalytic activity">
    <reaction evidence="6 7">
        <text>DNA(n) + a 2'-deoxyribonucleoside 5'-triphosphate = DNA(n+1) + diphosphate</text>
        <dbReference type="Rhea" id="RHEA:22508"/>
        <dbReference type="Rhea" id="RHEA-COMP:17339"/>
        <dbReference type="Rhea" id="RHEA-COMP:17340"/>
        <dbReference type="ChEBI" id="CHEBI:33019"/>
        <dbReference type="ChEBI" id="CHEBI:61560"/>
        <dbReference type="ChEBI" id="CHEBI:173112"/>
        <dbReference type="EC" id="2.7.7.7"/>
    </reaction>
</comment>
<dbReference type="Pfam" id="PF03104">
    <property type="entry name" value="DNA_pol_B_exo1"/>
    <property type="match status" value="1"/>
</dbReference>
<dbReference type="OrthoDB" id="5807460at2"/>
<protein>
    <recommendedName>
        <fullName evidence="7">DNA polymerase</fullName>
        <ecNumber evidence="7">2.7.7.7</ecNumber>
    </recommendedName>
</protein>
<evidence type="ECO:0000256" key="3">
    <source>
        <dbReference type="ARBA" id="ARBA00022695"/>
    </source>
</evidence>
<dbReference type="InterPro" id="IPR006133">
    <property type="entry name" value="DNA-dir_DNA_pol_B_exonuc"/>
</dbReference>
<dbReference type="GO" id="GO:0045004">
    <property type="term" value="P:DNA replication proofreading"/>
    <property type="evidence" value="ECO:0007669"/>
    <property type="project" value="TreeGrafter"/>
</dbReference>
<dbReference type="InterPro" id="IPR043502">
    <property type="entry name" value="DNA/RNA_pol_sf"/>
</dbReference>
<evidence type="ECO:0000256" key="7">
    <source>
        <dbReference type="RuleBase" id="RU000442"/>
    </source>
</evidence>
<evidence type="ECO:0000313" key="11">
    <source>
        <dbReference type="Proteomes" id="UP000184608"/>
    </source>
</evidence>
<dbReference type="SUPFAM" id="SSF56672">
    <property type="entry name" value="DNA/RNA polymerases"/>
    <property type="match status" value="1"/>
</dbReference>
<feature type="domain" description="DNA-directed DNA polymerase family B exonuclease" evidence="9">
    <location>
        <begin position="148"/>
        <end position="301"/>
    </location>
</feature>
<keyword evidence="3 7" id="KW-0548">Nucleotidyltransferase</keyword>
<dbReference type="SMART" id="SM00486">
    <property type="entry name" value="POLBc"/>
    <property type="match status" value="1"/>
</dbReference>
<dbReference type="CDD" id="cd05537">
    <property type="entry name" value="POLBc_Pol_II"/>
    <property type="match status" value="1"/>
</dbReference>
<dbReference type="SUPFAM" id="SSF53098">
    <property type="entry name" value="Ribonuclease H-like"/>
    <property type="match status" value="1"/>
</dbReference>
<organism evidence="10 11">
    <name type="scientific">Vibrio aerogenes CECT 7868</name>
    <dbReference type="NCBI Taxonomy" id="1216006"/>
    <lineage>
        <taxon>Bacteria</taxon>
        <taxon>Pseudomonadati</taxon>
        <taxon>Pseudomonadota</taxon>
        <taxon>Gammaproteobacteria</taxon>
        <taxon>Vibrionales</taxon>
        <taxon>Vibrionaceae</taxon>
        <taxon>Vibrio</taxon>
    </lineage>
</organism>
<reference evidence="10 11" key="1">
    <citation type="submission" date="2016-11" db="EMBL/GenBank/DDBJ databases">
        <authorList>
            <person name="Jaros S."/>
            <person name="Januszkiewicz K."/>
            <person name="Wedrychowicz H."/>
        </authorList>
    </citation>
    <scope>NUCLEOTIDE SEQUENCE [LARGE SCALE GENOMIC DNA]</scope>
    <source>
        <strain evidence="10 11">CECT 7868</strain>
    </source>
</reference>
<proteinExistence type="inferred from homology"/>
<dbReference type="InterPro" id="IPR023211">
    <property type="entry name" value="DNA_pol_palm_dom_sf"/>
</dbReference>
<dbReference type="Gene3D" id="1.10.132.60">
    <property type="entry name" value="DNA polymerase family B, C-terminal domain"/>
    <property type="match status" value="1"/>
</dbReference>
<keyword evidence="4 7" id="KW-0239">DNA-directed DNA polymerase</keyword>
<dbReference type="CDD" id="cd05784">
    <property type="entry name" value="DNA_polB_II_exo"/>
    <property type="match status" value="1"/>
</dbReference>
<dbReference type="EC" id="2.7.7.7" evidence="7"/>
<dbReference type="GO" id="GO:0003677">
    <property type="term" value="F:DNA binding"/>
    <property type="evidence" value="ECO:0007669"/>
    <property type="project" value="UniProtKB-KW"/>
</dbReference>
<dbReference type="InterPro" id="IPR042087">
    <property type="entry name" value="DNA_pol_B_thumb"/>
</dbReference>
<comment type="similarity">
    <text evidence="1 7">Belongs to the DNA polymerase type-B family.</text>
</comment>
<dbReference type="STRING" id="1216006.VA7868_04313"/>
<keyword evidence="5 7" id="KW-0238">DNA-binding</keyword>
<evidence type="ECO:0000259" key="9">
    <source>
        <dbReference type="Pfam" id="PF03104"/>
    </source>
</evidence>
<keyword evidence="2 7" id="KW-0808">Transferase</keyword>
<dbReference type="NCBIfam" id="NF004422">
    <property type="entry name" value="PRK05762.1-4"/>
    <property type="match status" value="1"/>
</dbReference>
<dbReference type="InterPro" id="IPR036397">
    <property type="entry name" value="RNaseH_sf"/>
</dbReference>
<dbReference type="AlphaFoldDB" id="A0A1M6DT98"/>
<dbReference type="PANTHER" id="PTHR10322:SF23">
    <property type="entry name" value="DNA POLYMERASE DELTA CATALYTIC SUBUNIT"/>
    <property type="match status" value="1"/>
</dbReference>
<evidence type="ECO:0000256" key="6">
    <source>
        <dbReference type="ARBA" id="ARBA00049244"/>
    </source>
</evidence>
<dbReference type="GO" id="GO:0000166">
    <property type="term" value="F:nucleotide binding"/>
    <property type="evidence" value="ECO:0007669"/>
    <property type="project" value="InterPro"/>
</dbReference>
<dbReference type="InterPro" id="IPR006134">
    <property type="entry name" value="DNA-dir_DNA_pol_B_multi_dom"/>
</dbReference>
<dbReference type="FunFam" id="3.90.1600.10:FF:000009">
    <property type="entry name" value="DNA polymerase"/>
    <property type="match status" value="1"/>
</dbReference>
<dbReference type="EMBL" id="FQXZ01000046">
    <property type="protein sequence ID" value="SHI76432.1"/>
    <property type="molecule type" value="Genomic_DNA"/>
</dbReference>
<name>A0A1M6DT98_9VIBR</name>
<dbReference type="FunFam" id="1.10.287.690:FF:000012">
    <property type="entry name" value="DNA polymerase"/>
    <property type="match status" value="1"/>
</dbReference>
<evidence type="ECO:0000256" key="1">
    <source>
        <dbReference type="ARBA" id="ARBA00005755"/>
    </source>
</evidence>
<dbReference type="RefSeq" id="WP_073605897.1">
    <property type="nucleotide sequence ID" value="NZ_FQXZ01000046.1"/>
</dbReference>
<sequence length="792" mass="91278">MTIEKGFLLTRHSRDYGDKTRIELWVSTTQGPVRILIDDEQPVCFITRSDKDRLQQALSNQCDNVTYKDLPLRDFNSAPVTACYLPTLRAAQNFCEQCRQENIEVLENDIRLPDRYLMERFICGSLEFTGTITQKASHRMVTQAKCRKGDFHPDLRSVSLDIECSEKGELYSVGLDCDNDARVIMIGSPGEISQVPCDFHIEWVSDEAELLQALNHWFNIYDPDIIIGWNVVDFDLRLLNQRAEKHHLKLRLGRDQQTMSFRTSGQSQKSFVYIPGRVVLDGIDALKTATYHFSSWSLESVSQALLNEGKAIHNVHNRMEEINTMFKHDKISLAIYNLKDCQLVRRIFAHTHLLDFMIQRSKLTGLELDRIGGSVAAFTNLYLPQLHRAGYIAPSLVSENWQASPGGYVMDSVPGLYDSVIVLDFKSLYPSIIRTFLIDPLGLIEGLKLTAGKEDDQAVPGFRGGQFHRTRHFLPKMIESLWQARDIAKKNREAAFSQAIKIIMNSFYGVLGSSGCRFFDTRLASSITMRGHEIMKQTRQLIEASGYKVIYGDTDSTFVSLEKNYTAAEADETGRLLTDSINQWWKQHLKETYRLESCLEIEYETHYRKFFMPTIRGSETGSKKRYAGLTGSGDKEQMIFKGLESVRTDWTPLAQRFQKQLYHRIFHDENPSDYVRTFVEKTLAGEFDHELVYRKRLRRRLNEYKKNIPPQVRAARLADEQHRRMGKPLRYQNRGTIEYVMTINGPEPLEFRVSLLDYQHYIDKQLKPVADAILPFIGCQFDDLTKPQLGLF</sequence>
<dbReference type="PROSITE" id="PS00116">
    <property type="entry name" value="DNA_POLYMERASE_B"/>
    <property type="match status" value="1"/>
</dbReference>
<keyword evidence="7" id="KW-0235">DNA replication</keyword>
<dbReference type="Pfam" id="PF00136">
    <property type="entry name" value="DNA_pol_B"/>
    <property type="match status" value="1"/>
</dbReference>
<dbReference type="GO" id="GO:0008296">
    <property type="term" value="F:3'-5'-DNA exonuclease activity"/>
    <property type="evidence" value="ECO:0007669"/>
    <property type="project" value="TreeGrafter"/>
</dbReference>
<evidence type="ECO:0000313" key="10">
    <source>
        <dbReference type="EMBL" id="SHI76432.1"/>
    </source>
</evidence>